<name>A0ABS5NEW6_TSUPA</name>
<evidence type="ECO:0000313" key="1">
    <source>
        <dbReference type="EMBL" id="MBS4102417.1"/>
    </source>
</evidence>
<gene>
    <name evidence="1" type="ORF">KFZ73_14365</name>
</gene>
<proteinExistence type="predicted"/>
<reference evidence="1 2" key="1">
    <citation type="submission" date="2021-04" db="EMBL/GenBank/DDBJ databases">
        <title>Whole genome sequence analysis of a thiophenic sulfur metabolizing bacteria.</title>
        <authorList>
            <person name="Akhtar N."/>
            <person name="Akram J."/>
            <person name="Aslam A."/>
        </authorList>
    </citation>
    <scope>NUCLEOTIDE SEQUENCE [LARGE SCALE GENOMIC DNA]</scope>
    <source>
        <strain evidence="1 2">3OW</strain>
    </source>
</reference>
<organism evidence="1 2">
    <name type="scientific">Tsukamurella paurometabola</name>
    <name type="common">Corynebacterium paurometabolum</name>
    <dbReference type="NCBI Taxonomy" id="2061"/>
    <lineage>
        <taxon>Bacteria</taxon>
        <taxon>Bacillati</taxon>
        <taxon>Actinomycetota</taxon>
        <taxon>Actinomycetes</taxon>
        <taxon>Mycobacteriales</taxon>
        <taxon>Tsukamurellaceae</taxon>
        <taxon>Tsukamurella</taxon>
    </lineage>
</organism>
<keyword evidence="2" id="KW-1185">Reference proteome</keyword>
<sequence length="51" mass="5935">MTVSELIDRLQAYPPDMTVKVAKDVDRYGGDIDHYSPVLNAWHGFVEIREW</sequence>
<dbReference type="Proteomes" id="UP000676853">
    <property type="component" value="Unassembled WGS sequence"/>
</dbReference>
<dbReference type="EMBL" id="JAGXOE010000034">
    <property type="protein sequence ID" value="MBS4102417.1"/>
    <property type="molecule type" value="Genomic_DNA"/>
</dbReference>
<dbReference type="RefSeq" id="WP_212554135.1">
    <property type="nucleotide sequence ID" value="NZ_JAGXOE010000034.1"/>
</dbReference>
<protein>
    <submittedName>
        <fullName evidence="1">Uncharacterized protein</fullName>
    </submittedName>
</protein>
<accession>A0ABS5NEW6</accession>
<evidence type="ECO:0000313" key="2">
    <source>
        <dbReference type="Proteomes" id="UP000676853"/>
    </source>
</evidence>
<comment type="caution">
    <text evidence="1">The sequence shown here is derived from an EMBL/GenBank/DDBJ whole genome shotgun (WGS) entry which is preliminary data.</text>
</comment>